<sequence>MVSHAVAALDRQGFEGKGPPPGPFLESMSVLEIGMKGPGEDISTYMDSFMANCAVCVHKLRQWRQRGADVSFVDLKKAYLQVLPCLIGIQPECDLELSLAPDVQISTPTHTDDIFFREDVVSANRVKLRLEKPEGLEERGSLPRSRGCETGNLPKRLTGRTVSAYCGELVGHYPVCS</sequence>
<reference evidence="1" key="1">
    <citation type="journal article" date="2014" name="Nat. Genet.">
        <title>Genome and transcriptome of the porcine whipworm Trichuris suis.</title>
        <authorList>
            <person name="Jex A.R."/>
            <person name="Nejsum P."/>
            <person name="Schwarz E.M."/>
            <person name="Hu L."/>
            <person name="Young N.D."/>
            <person name="Hall R.S."/>
            <person name="Korhonen P.K."/>
            <person name="Liao S."/>
            <person name="Thamsborg S."/>
            <person name="Xia J."/>
            <person name="Xu P."/>
            <person name="Wang S."/>
            <person name="Scheerlinck J.P."/>
            <person name="Hofmann A."/>
            <person name="Sternberg P.W."/>
            <person name="Wang J."/>
            <person name="Gasser R.B."/>
        </authorList>
    </citation>
    <scope>NUCLEOTIDE SEQUENCE [LARGE SCALE GENOMIC DNA]</scope>
    <source>
        <strain evidence="1">DCEP-RM93F</strain>
    </source>
</reference>
<dbReference type="EMBL" id="KL367519">
    <property type="protein sequence ID" value="KFD66979.1"/>
    <property type="molecule type" value="Genomic_DNA"/>
</dbReference>
<proteinExistence type="predicted"/>
<protein>
    <submittedName>
        <fullName evidence="1">Uncharacterized protein</fullName>
    </submittedName>
</protein>
<dbReference type="Proteomes" id="UP000030758">
    <property type="component" value="Unassembled WGS sequence"/>
</dbReference>
<evidence type="ECO:0000313" key="1">
    <source>
        <dbReference type="EMBL" id="KFD66979.1"/>
    </source>
</evidence>
<name>A0A085NBY3_9BILA</name>
<accession>A0A085NBY3</accession>
<dbReference type="AlphaFoldDB" id="A0A085NBY3"/>
<organism evidence="1">
    <name type="scientific">Trichuris suis</name>
    <name type="common">pig whipworm</name>
    <dbReference type="NCBI Taxonomy" id="68888"/>
    <lineage>
        <taxon>Eukaryota</taxon>
        <taxon>Metazoa</taxon>
        <taxon>Ecdysozoa</taxon>
        <taxon>Nematoda</taxon>
        <taxon>Enoplea</taxon>
        <taxon>Dorylaimia</taxon>
        <taxon>Trichinellida</taxon>
        <taxon>Trichuridae</taxon>
        <taxon>Trichuris</taxon>
    </lineage>
</organism>
<gene>
    <name evidence="1" type="ORF">M514_07168</name>
</gene>